<feature type="non-terminal residue" evidence="2">
    <location>
        <position position="1"/>
    </location>
</feature>
<organism evidence="2 3">
    <name type="scientific">Strongylus vulgaris</name>
    <name type="common">Blood worm</name>
    <dbReference type="NCBI Taxonomy" id="40348"/>
    <lineage>
        <taxon>Eukaryota</taxon>
        <taxon>Metazoa</taxon>
        <taxon>Ecdysozoa</taxon>
        <taxon>Nematoda</taxon>
        <taxon>Chromadorea</taxon>
        <taxon>Rhabditida</taxon>
        <taxon>Rhabditina</taxon>
        <taxon>Rhabditomorpha</taxon>
        <taxon>Strongyloidea</taxon>
        <taxon>Strongylidae</taxon>
        <taxon>Strongylus</taxon>
    </lineage>
</organism>
<dbReference type="OrthoDB" id="5827517at2759"/>
<name>A0A3P7JS18_STRVU</name>
<feature type="domain" description="IgGFc-binding protein N-terminal" evidence="1">
    <location>
        <begin position="4"/>
        <end position="113"/>
    </location>
</feature>
<sequence>VGSVNSQNQGAPFFANVPGSSSFGQGPYTFSVATTIDEQLNLQNYVRVICSTLSCIGTVKVDNYVPNGLIYVRMGRSNYYYVDVALKAGQHTVSFIGPDTKWAPITFGVTVYGYGLNRGYAFTPGLLYQSES</sequence>
<dbReference type="InterPro" id="IPR035234">
    <property type="entry name" value="IgGFc-bd_N"/>
</dbReference>
<dbReference type="EMBL" id="UYYB01103842">
    <property type="protein sequence ID" value="VDM79057.1"/>
    <property type="molecule type" value="Genomic_DNA"/>
</dbReference>
<evidence type="ECO:0000259" key="1">
    <source>
        <dbReference type="Pfam" id="PF17517"/>
    </source>
</evidence>
<accession>A0A3P7JS18</accession>
<dbReference type="AlphaFoldDB" id="A0A3P7JS18"/>
<protein>
    <recommendedName>
        <fullName evidence="1">IgGFc-binding protein N-terminal domain-containing protein</fullName>
    </recommendedName>
</protein>
<evidence type="ECO:0000313" key="2">
    <source>
        <dbReference type="EMBL" id="VDM79057.1"/>
    </source>
</evidence>
<proteinExistence type="predicted"/>
<reference evidence="2 3" key="1">
    <citation type="submission" date="2018-11" db="EMBL/GenBank/DDBJ databases">
        <authorList>
            <consortium name="Pathogen Informatics"/>
        </authorList>
    </citation>
    <scope>NUCLEOTIDE SEQUENCE [LARGE SCALE GENOMIC DNA]</scope>
</reference>
<dbReference type="Pfam" id="PF17517">
    <property type="entry name" value="IgGFc_binding"/>
    <property type="match status" value="1"/>
</dbReference>
<gene>
    <name evidence="2" type="ORF">SVUK_LOCUS14055</name>
</gene>
<dbReference type="Proteomes" id="UP000270094">
    <property type="component" value="Unassembled WGS sequence"/>
</dbReference>
<keyword evidence="3" id="KW-1185">Reference proteome</keyword>
<evidence type="ECO:0000313" key="3">
    <source>
        <dbReference type="Proteomes" id="UP000270094"/>
    </source>
</evidence>